<dbReference type="Pfam" id="PF01395">
    <property type="entry name" value="PBP_GOBP"/>
    <property type="match status" value="1"/>
</dbReference>
<evidence type="ECO:0000313" key="2">
    <source>
        <dbReference type="EMBL" id="KAK7870867.1"/>
    </source>
</evidence>
<feature type="chain" id="PRO_5042874889" description="Odorant binding protein" evidence="1">
    <location>
        <begin position="20"/>
        <end position="133"/>
    </location>
</feature>
<dbReference type="SMART" id="SM00708">
    <property type="entry name" value="PhBP"/>
    <property type="match status" value="1"/>
</dbReference>
<dbReference type="Proteomes" id="UP001378592">
    <property type="component" value="Unassembled WGS sequence"/>
</dbReference>
<dbReference type="CDD" id="cd23992">
    <property type="entry name" value="PBP_GOBP"/>
    <property type="match status" value="1"/>
</dbReference>
<gene>
    <name evidence="2" type="ORF">R5R35_011252</name>
</gene>
<accession>A0AAN9ZD69</accession>
<evidence type="ECO:0000313" key="3">
    <source>
        <dbReference type="Proteomes" id="UP001378592"/>
    </source>
</evidence>
<dbReference type="EMBL" id="JAZDUA010000050">
    <property type="protein sequence ID" value="KAK7870867.1"/>
    <property type="molecule type" value="Genomic_DNA"/>
</dbReference>
<dbReference type="InterPro" id="IPR036728">
    <property type="entry name" value="PBP_GOBP_sf"/>
</dbReference>
<dbReference type="GO" id="GO:0005549">
    <property type="term" value="F:odorant binding"/>
    <property type="evidence" value="ECO:0007669"/>
    <property type="project" value="InterPro"/>
</dbReference>
<feature type="signal peptide" evidence="1">
    <location>
        <begin position="1"/>
        <end position="19"/>
    </location>
</feature>
<dbReference type="InterPro" id="IPR006170">
    <property type="entry name" value="PBP/GOBP"/>
</dbReference>
<evidence type="ECO:0000256" key="1">
    <source>
        <dbReference type="SAM" id="SignalP"/>
    </source>
</evidence>
<name>A0AAN9ZD69_9ORTH</name>
<evidence type="ECO:0008006" key="4">
    <source>
        <dbReference type="Google" id="ProtNLM"/>
    </source>
</evidence>
<sequence length="133" mass="15149">MDKCLAIIALLSLSVKCLGMDEMDVYTKCREKHKTAAYNYDGVKGWPNREMMCRMHCVLEGTGSMTGNKINHEHHMMHLGVTPVDWKKADLAKAAEKCKIKAQTLDKCETAFKYYDCLRKIVREHLKVAAKPS</sequence>
<keyword evidence="3" id="KW-1185">Reference proteome</keyword>
<dbReference type="Gene3D" id="1.10.238.20">
    <property type="entry name" value="Pheromone/general odorant binding protein domain"/>
    <property type="match status" value="1"/>
</dbReference>
<keyword evidence="1" id="KW-0732">Signal</keyword>
<reference evidence="2 3" key="1">
    <citation type="submission" date="2024-03" db="EMBL/GenBank/DDBJ databases">
        <title>The genome assembly and annotation of the cricket Gryllus longicercus Weissman &amp; Gray.</title>
        <authorList>
            <person name="Szrajer S."/>
            <person name="Gray D."/>
            <person name="Ylla G."/>
        </authorList>
    </citation>
    <scope>NUCLEOTIDE SEQUENCE [LARGE SCALE GENOMIC DNA]</scope>
    <source>
        <strain evidence="2">DAG 2021-001</strain>
        <tissue evidence="2">Whole body minus gut</tissue>
    </source>
</reference>
<dbReference type="AlphaFoldDB" id="A0AAN9ZD69"/>
<comment type="caution">
    <text evidence="2">The sequence shown here is derived from an EMBL/GenBank/DDBJ whole genome shotgun (WGS) entry which is preliminary data.</text>
</comment>
<dbReference type="SUPFAM" id="SSF47565">
    <property type="entry name" value="Insect pheromone/odorant-binding proteins"/>
    <property type="match status" value="1"/>
</dbReference>
<protein>
    <recommendedName>
        <fullName evidence="4">Odorant binding protein</fullName>
    </recommendedName>
</protein>
<organism evidence="2 3">
    <name type="scientific">Gryllus longicercus</name>
    <dbReference type="NCBI Taxonomy" id="2509291"/>
    <lineage>
        <taxon>Eukaryota</taxon>
        <taxon>Metazoa</taxon>
        <taxon>Ecdysozoa</taxon>
        <taxon>Arthropoda</taxon>
        <taxon>Hexapoda</taxon>
        <taxon>Insecta</taxon>
        <taxon>Pterygota</taxon>
        <taxon>Neoptera</taxon>
        <taxon>Polyneoptera</taxon>
        <taxon>Orthoptera</taxon>
        <taxon>Ensifera</taxon>
        <taxon>Gryllidea</taxon>
        <taxon>Grylloidea</taxon>
        <taxon>Gryllidae</taxon>
        <taxon>Gryllinae</taxon>
        <taxon>Gryllus</taxon>
    </lineage>
</organism>
<proteinExistence type="predicted"/>